<evidence type="ECO:0000313" key="6">
    <source>
        <dbReference type="Proteomes" id="UP000581688"/>
    </source>
</evidence>
<gene>
    <name evidence="5" type="ORF">HNQ94_002730</name>
</gene>
<dbReference type="InterPro" id="IPR003593">
    <property type="entry name" value="AAA+_ATPase"/>
</dbReference>
<dbReference type="InterPro" id="IPR047667">
    <property type="entry name" value="ATPase_ComGA"/>
</dbReference>
<keyword evidence="2" id="KW-0547">Nucleotide-binding</keyword>
<dbReference type="EMBL" id="JACHGH010000008">
    <property type="protein sequence ID" value="MBB6454255.1"/>
    <property type="molecule type" value="Genomic_DNA"/>
</dbReference>
<dbReference type="PROSITE" id="PS00662">
    <property type="entry name" value="T2SP_E"/>
    <property type="match status" value="1"/>
</dbReference>
<evidence type="ECO:0000256" key="2">
    <source>
        <dbReference type="ARBA" id="ARBA00022741"/>
    </source>
</evidence>
<organism evidence="5 6">
    <name type="scientific">Salirhabdus euzebyi</name>
    <dbReference type="NCBI Taxonomy" id="394506"/>
    <lineage>
        <taxon>Bacteria</taxon>
        <taxon>Bacillati</taxon>
        <taxon>Bacillota</taxon>
        <taxon>Bacilli</taxon>
        <taxon>Bacillales</taxon>
        <taxon>Bacillaceae</taxon>
        <taxon>Salirhabdus</taxon>
    </lineage>
</organism>
<dbReference type="InterPro" id="IPR027417">
    <property type="entry name" value="P-loop_NTPase"/>
</dbReference>
<protein>
    <submittedName>
        <fullName evidence="5">Competence protein ComGA</fullName>
    </submittedName>
</protein>
<dbReference type="SUPFAM" id="SSF52540">
    <property type="entry name" value="P-loop containing nucleoside triphosphate hydrolases"/>
    <property type="match status" value="1"/>
</dbReference>
<dbReference type="InterPro" id="IPR001482">
    <property type="entry name" value="T2SS/T4SS_dom"/>
</dbReference>
<dbReference type="GO" id="GO:0016887">
    <property type="term" value="F:ATP hydrolysis activity"/>
    <property type="evidence" value="ECO:0007669"/>
    <property type="project" value="TreeGrafter"/>
</dbReference>
<dbReference type="RefSeq" id="WP_174494680.1">
    <property type="nucleotide sequence ID" value="NZ_CADDWK010000001.1"/>
</dbReference>
<name>A0A841Q7A3_9BACI</name>
<comment type="similarity">
    <text evidence="1">Belongs to the GSP E family.</text>
</comment>
<evidence type="ECO:0000259" key="4">
    <source>
        <dbReference type="PROSITE" id="PS00662"/>
    </source>
</evidence>
<dbReference type="GO" id="GO:0005886">
    <property type="term" value="C:plasma membrane"/>
    <property type="evidence" value="ECO:0007669"/>
    <property type="project" value="TreeGrafter"/>
</dbReference>
<dbReference type="CDD" id="cd01129">
    <property type="entry name" value="PulE-GspE-like"/>
    <property type="match status" value="1"/>
</dbReference>
<sequence>MSTVEQLSQKILNQAVNLSATDIHFSPQANDTDVFFRINGERSYQFSIPKIKYVPLLSFFKFTSGMEIGELQKPQNGTSTHHFQNNFFDLRLSTLPVEYSESLAIRILPRKIIPSIHHLFLFPKQATTLLNWIGQKFGIILITGPTGSGKTTTMYALLQALVKNKPFQAITLEDPIEKDLDNILQVQVNEKAGISYDAGLKAALRHDPDILMVGEIRDIPTAKFAFQAAFTGHLVITTIHAKNAFGTIYRLLDMGISKVDLEQAILGIASQQLLPVKGSRAAILELLESNCLMEAINGVSPENNIHFNSFQKLRRKACALGFIDENTYDKYSTQKS</sequence>
<dbReference type="SMART" id="SM00382">
    <property type="entry name" value="AAA"/>
    <property type="match status" value="1"/>
</dbReference>
<proteinExistence type="inferred from homology"/>
<dbReference type="Gene3D" id="3.30.450.90">
    <property type="match status" value="1"/>
</dbReference>
<dbReference type="NCBIfam" id="NF041000">
    <property type="entry name" value="ATPase_ComGA"/>
    <property type="match status" value="1"/>
</dbReference>
<dbReference type="Proteomes" id="UP000581688">
    <property type="component" value="Unassembled WGS sequence"/>
</dbReference>
<keyword evidence="6" id="KW-1185">Reference proteome</keyword>
<dbReference type="Pfam" id="PF00437">
    <property type="entry name" value="T2SSE"/>
    <property type="match status" value="1"/>
</dbReference>
<accession>A0A841Q7A3</accession>
<comment type="caution">
    <text evidence="5">The sequence shown here is derived from an EMBL/GenBank/DDBJ whole genome shotgun (WGS) entry which is preliminary data.</text>
</comment>
<keyword evidence="3" id="KW-0067">ATP-binding</keyword>
<dbReference type="AlphaFoldDB" id="A0A841Q7A3"/>
<dbReference type="PANTHER" id="PTHR30258:SF2">
    <property type="entry name" value="COMG OPERON PROTEIN 1"/>
    <property type="match status" value="1"/>
</dbReference>
<evidence type="ECO:0000313" key="5">
    <source>
        <dbReference type="EMBL" id="MBB6454255.1"/>
    </source>
</evidence>
<dbReference type="GO" id="GO:0005524">
    <property type="term" value="F:ATP binding"/>
    <property type="evidence" value="ECO:0007669"/>
    <property type="project" value="UniProtKB-KW"/>
</dbReference>
<dbReference type="Gene3D" id="3.40.50.300">
    <property type="entry name" value="P-loop containing nucleotide triphosphate hydrolases"/>
    <property type="match status" value="1"/>
</dbReference>
<evidence type="ECO:0000256" key="1">
    <source>
        <dbReference type="ARBA" id="ARBA00006611"/>
    </source>
</evidence>
<evidence type="ECO:0000256" key="3">
    <source>
        <dbReference type="ARBA" id="ARBA00022840"/>
    </source>
</evidence>
<reference evidence="5 6" key="1">
    <citation type="submission" date="2020-08" db="EMBL/GenBank/DDBJ databases">
        <title>Genomic Encyclopedia of Type Strains, Phase IV (KMG-IV): sequencing the most valuable type-strain genomes for metagenomic binning, comparative biology and taxonomic classification.</title>
        <authorList>
            <person name="Goeker M."/>
        </authorList>
    </citation>
    <scope>NUCLEOTIDE SEQUENCE [LARGE SCALE GENOMIC DNA]</scope>
    <source>
        <strain evidence="5 6">DSM 19612</strain>
    </source>
</reference>
<feature type="domain" description="Bacterial type II secretion system protein E" evidence="4">
    <location>
        <begin position="204"/>
        <end position="218"/>
    </location>
</feature>
<dbReference type="PANTHER" id="PTHR30258">
    <property type="entry name" value="TYPE II SECRETION SYSTEM PROTEIN GSPE-RELATED"/>
    <property type="match status" value="1"/>
</dbReference>